<proteinExistence type="predicted"/>
<keyword evidence="3" id="KW-1185">Reference proteome</keyword>
<reference evidence="4" key="1">
    <citation type="submission" date="2016-11" db="UniProtKB">
        <authorList>
            <consortium name="WormBaseParasite"/>
        </authorList>
    </citation>
    <scope>IDENTIFICATION</scope>
</reference>
<sequence length="259" mass="30739">MTESSHGFIKLEFPESNVSREEMDEMIESMASRLDSCLEEYRIQVIERQPIQVVEEQDCDCYFEMNFEVSAQKFDQSLIEAMKDYLDKLKEIPTYRQPNLVLHSADFWKTELKTNVEKVPLSAIYFGNVQGNTYLNHWEISFWNENKERPPLNHIEVDFEFDKTDMITVKFQCIEEEIVKNGASRSIVKRYVNYQVMTRRDTIRRIIVDPNVNDCYGSRTVVHFELNAPPLIRKGRMGITKRAEQWYPMMESSEMRQDE</sequence>
<dbReference type="InterPro" id="IPR057493">
    <property type="entry name" value="PH_RdRP-assoc"/>
</dbReference>
<evidence type="ECO:0000313" key="3">
    <source>
        <dbReference type="Proteomes" id="UP000095282"/>
    </source>
</evidence>
<dbReference type="STRING" id="1561998.A0A1I7UNW5"/>
<accession>A0A1I7UNW5</accession>
<dbReference type="InterPro" id="IPR056054">
    <property type="entry name" value="DUF7637"/>
</dbReference>
<organism evidence="3 4">
    <name type="scientific">Caenorhabditis tropicalis</name>
    <dbReference type="NCBI Taxonomy" id="1561998"/>
    <lineage>
        <taxon>Eukaryota</taxon>
        <taxon>Metazoa</taxon>
        <taxon>Ecdysozoa</taxon>
        <taxon>Nematoda</taxon>
        <taxon>Chromadorea</taxon>
        <taxon>Rhabditida</taxon>
        <taxon>Rhabditina</taxon>
        <taxon>Rhabditomorpha</taxon>
        <taxon>Rhabditoidea</taxon>
        <taxon>Rhabditidae</taxon>
        <taxon>Peloderinae</taxon>
        <taxon>Caenorhabditis</taxon>
    </lineage>
</organism>
<evidence type="ECO:0000259" key="1">
    <source>
        <dbReference type="Pfam" id="PF24643"/>
    </source>
</evidence>
<feature type="domain" description="PH-like" evidence="2">
    <location>
        <begin position="117"/>
        <end position="243"/>
    </location>
</feature>
<evidence type="ECO:0000259" key="2">
    <source>
        <dbReference type="Pfam" id="PF25359"/>
    </source>
</evidence>
<dbReference type="eggNOG" id="KOG0988">
    <property type="taxonomic scope" value="Eukaryota"/>
</dbReference>
<feature type="domain" description="DUF7637" evidence="1">
    <location>
        <begin position="1"/>
        <end position="110"/>
    </location>
</feature>
<dbReference type="WBParaSite" id="Csp11.Scaffold630.g17863.t1">
    <property type="protein sequence ID" value="Csp11.Scaffold630.g17863.t1"/>
    <property type="gene ID" value="Csp11.Scaffold630.g17863"/>
</dbReference>
<name>A0A1I7UNW5_9PELO</name>
<dbReference type="AlphaFoldDB" id="A0A1I7UNW5"/>
<dbReference type="Pfam" id="PF25359">
    <property type="entry name" value="PH_met_RdRP"/>
    <property type="match status" value="1"/>
</dbReference>
<protein>
    <submittedName>
        <fullName evidence="4">RNA-directed RNA polymerase</fullName>
    </submittedName>
</protein>
<dbReference type="Pfam" id="PF24643">
    <property type="entry name" value="DUF7637"/>
    <property type="match status" value="1"/>
</dbReference>
<evidence type="ECO:0000313" key="4">
    <source>
        <dbReference type="WBParaSite" id="Csp11.Scaffold630.g17863.t1"/>
    </source>
</evidence>
<dbReference type="Proteomes" id="UP000095282">
    <property type="component" value="Unplaced"/>
</dbReference>